<evidence type="ECO:0000256" key="4">
    <source>
        <dbReference type="ARBA" id="ARBA00022989"/>
    </source>
</evidence>
<feature type="transmembrane region" description="Helical" evidence="6">
    <location>
        <begin position="821"/>
        <end position="839"/>
    </location>
</feature>
<dbReference type="Proteomes" id="UP000247465">
    <property type="component" value="Chromosome"/>
</dbReference>
<evidence type="ECO:0000256" key="3">
    <source>
        <dbReference type="ARBA" id="ARBA00022692"/>
    </source>
</evidence>
<feature type="transmembrane region" description="Helical" evidence="6">
    <location>
        <begin position="312"/>
        <end position="345"/>
    </location>
</feature>
<evidence type="ECO:0000259" key="8">
    <source>
        <dbReference type="Pfam" id="PF12704"/>
    </source>
</evidence>
<keyword evidence="4 6" id="KW-1133">Transmembrane helix</keyword>
<evidence type="ECO:0000256" key="6">
    <source>
        <dbReference type="SAM" id="Phobius"/>
    </source>
</evidence>
<dbReference type="GO" id="GO:0005886">
    <property type="term" value="C:plasma membrane"/>
    <property type="evidence" value="ECO:0007669"/>
    <property type="project" value="UniProtKB-SubCell"/>
</dbReference>
<gene>
    <name evidence="9" type="ORF">DF168_02018</name>
</gene>
<evidence type="ECO:0000256" key="5">
    <source>
        <dbReference type="ARBA" id="ARBA00023136"/>
    </source>
</evidence>
<feature type="transmembrane region" description="Helical" evidence="6">
    <location>
        <begin position="271"/>
        <end position="291"/>
    </location>
</feature>
<dbReference type="InterPro" id="IPR038766">
    <property type="entry name" value="Membrane_comp_ABC_pdt"/>
</dbReference>
<dbReference type="PANTHER" id="PTHR30287">
    <property type="entry name" value="MEMBRANE COMPONENT OF PREDICTED ABC SUPERFAMILY METABOLITE UPTAKE TRANSPORTER"/>
    <property type="match status" value="1"/>
</dbReference>
<reference evidence="9 10" key="1">
    <citation type="submission" date="2018-06" db="EMBL/GenBank/DDBJ databases">
        <title>Draft Genome Sequence of a Novel Marine Bacterium Related to the Verrucomicrobia.</title>
        <authorList>
            <person name="Vosseberg J."/>
            <person name="Martijn J."/>
            <person name="Ettema T.J.G."/>
        </authorList>
    </citation>
    <scope>NUCLEOTIDE SEQUENCE [LARGE SCALE GENOMIC DNA]</scope>
    <source>
        <strain evidence="9">TARA_B100001123</strain>
    </source>
</reference>
<sequence length="857" mass="95100">MLIGRVDQKPSLIGLRWVLAMAWRDSRDHRRKLFLFTLCVIFGVGALVAIESFRHNLEQTIDAQAQLLLGADLSLRSQRPFSRKMEGFISEMGGEQAREVRFRSMAYFVDQGKSRLVQVRALGGAYPFYGGIKTLPTGAAFRDGTEAGALVEASLLIQFGAGVGDTVRLGQSDFRIVGSVIQVPGENEVRGLFSPRIYIDQRFLPQTGLMQRGSLASHRVFFKMTGGIDAGVEAKLQRAHETLFVEERIQVDTVESRKRRLGRAIDNFYEFLNLIGFVALLLGGIGMAGAVQVYVKEKVNIAAILRCLGARAFAAFSIILVQVIAVALLGVFLGSGVGIAVQYLLPAVLSSFLPFEVPVFVSWISLIKSAFFCWIVILLFSFIPAISLRSITPLRALRFTSEENISQRTDPLFWVVVFLIACVVLGFSIPQTNRWYGGLIFVGVLAGSLFLLGGLGSALMWVLRRFFPKSWPYPWRQGLLNLYRPNNRTHFLLITLGMGTFLIFTIHHAQRMLLQQAEFDRKGDHPNLVLFDVQKDQVDGITEQVLMAGYPVLETVPIVTMRLDAIDGRPVSSIKRDPISQVEHWALNREYRVTFRRQLIDTEAIIAGKFFGVSSGIDPVPISLEESIAKELEVRLGDTLTFNVQGVRVLSEISSIRKVDWASLRPNFYVVFPRGILEEAPTSYAILTRVPDQLATVRLQESLVEAYPNVSAIDLSLVLETMTTILDRVGFVIRFISFFSVATGVVVLATSVITSRYQRIRESVLLSTLGASSKVIRLIMAVEYLLLGILSGSAGCLLSLISSLGLSRFIFKIPYHVSPASIIFPVFIIAVVTLLIGLLNSRGIARFPPLSILRKEG</sequence>
<evidence type="ECO:0008006" key="11">
    <source>
        <dbReference type="Google" id="ProtNLM"/>
    </source>
</evidence>
<dbReference type="InterPro" id="IPR025857">
    <property type="entry name" value="MacB_PCD"/>
</dbReference>
<feature type="domain" description="ABC3 transporter permease C-terminal" evidence="7">
    <location>
        <begin position="735"/>
        <end position="849"/>
    </location>
</feature>
<feature type="domain" description="MacB-like periplasmic core" evidence="8">
    <location>
        <begin position="34"/>
        <end position="236"/>
    </location>
</feature>
<keyword evidence="5 6" id="KW-0472">Membrane</keyword>
<dbReference type="Pfam" id="PF12704">
    <property type="entry name" value="MacB_PCD"/>
    <property type="match status" value="1"/>
</dbReference>
<organism evidence="9 10">
    <name type="scientific">Candidatus Moanibacter tarae</name>
    <dbReference type="NCBI Taxonomy" id="2200854"/>
    <lineage>
        <taxon>Bacteria</taxon>
        <taxon>Pseudomonadati</taxon>
        <taxon>Verrucomicrobiota</taxon>
        <taxon>Opitutia</taxon>
        <taxon>Puniceicoccales</taxon>
        <taxon>Puniceicoccales incertae sedis</taxon>
        <taxon>Candidatus Moanibacter</taxon>
    </lineage>
</organism>
<feature type="transmembrane region" description="Helical" evidence="6">
    <location>
        <begin position="775"/>
        <end position="801"/>
    </location>
</feature>
<dbReference type="KEGG" id="mtar:DF168_02018"/>
<keyword evidence="2" id="KW-1003">Cell membrane</keyword>
<comment type="subcellular location">
    <subcellularLocation>
        <location evidence="1">Cell membrane</location>
        <topology evidence="1">Multi-pass membrane protein</topology>
    </subcellularLocation>
</comment>
<evidence type="ECO:0000259" key="7">
    <source>
        <dbReference type="Pfam" id="PF02687"/>
    </source>
</evidence>
<feature type="domain" description="ABC3 transporter permease C-terminal" evidence="7">
    <location>
        <begin position="274"/>
        <end position="393"/>
    </location>
</feature>
<feature type="transmembrane region" description="Helical" evidence="6">
    <location>
        <begin position="731"/>
        <end position="754"/>
    </location>
</feature>
<evidence type="ECO:0000256" key="2">
    <source>
        <dbReference type="ARBA" id="ARBA00022475"/>
    </source>
</evidence>
<keyword evidence="3 6" id="KW-0812">Transmembrane</keyword>
<feature type="transmembrane region" description="Helical" evidence="6">
    <location>
        <begin position="365"/>
        <end position="391"/>
    </location>
</feature>
<evidence type="ECO:0000256" key="1">
    <source>
        <dbReference type="ARBA" id="ARBA00004651"/>
    </source>
</evidence>
<dbReference type="EMBL" id="CP029803">
    <property type="protein sequence ID" value="AWT60798.1"/>
    <property type="molecule type" value="Genomic_DNA"/>
</dbReference>
<name>A0A2Z4AHX2_9BACT</name>
<feature type="transmembrane region" description="Helical" evidence="6">
    <location>
        <begin position="412"/>
        <end position="429"/>
    </location>
</feature>
<feature type="transmembrane region" description="Helical" evidence="6">
    <location>
        <begin position="491"/>
        <end position="509"/>
    </location>
</feature>
<feature type="transmembrane region" description="Helical" evidence="6">
    <location>
        <begin position="435"/>
        <end position="463"/>
    </location>
</feature>
<evidence type="ECO:0000313" key="9">
    <source>
        <dbReference type="EMBL" id="AWT60798.1"/>
    </source>
</evidence>
<evidence type="ECO:0000313" key="10">
    <source>
        <dbReference type="Proteomes" id="UP000247465"/>
    </source>
</evidence>
<proteinExistence type="predicted"/>
<dbReference type="PANTHER" id="PTHR30287:SF1">
    <property type="entry name" value="INNER MEMBRANE PROTEIN"/>
    <property type="match status" value="1"/>
</dbReference>
<accession>A0A2Z4AHX2</accession>
<protein>
    <recommendedName>
        <fullName evidence="11">Macrolide export ATP-binding/permease protein MacB</fullName>
    </recommendedName>
</protein>
<feature type="transmembrane region" description="Helical" evidence="6">
    <location>
        <begin position="33"/>
        <end position="50"/>
    </location>
</feature>
<dbReference type="InterPro" id="IPR003838">
    <property type="entry name" value="ABC3_permease_C"/>
</dbReference>
<dbReference type="AlphaFoldDB" id="A0A2Z4AHX2"/>
<dbReference type="Pfam" id="PF02687">
    <property type="entry name" value="FtsX"/>
    <property type="match status" value="2"/>
</dbReference>